<dbReference type="Pfam" id="PF00355">
    <property type="entry name" value="Rieske"/>
    <property type="match status" value="1"/>
</dbReference>
<dbReference type="Proteomes" id="UP001602119">
    <property type="component" value="Unassembled WGS sequence"/>
</dbReference>
<dbReference type="SUPFAM" id="SSF50022">
    <property type="entry name" value="ISP domain"/>
    <property type="match status" value="1"/>
</dbReference>
<dbReference type="PANTHER" id="PTHR21266:SF60">
    <property type="entry name" value="3-KETOSTEROID-9-ALPHA-MONOOXYGENASE, OXYGENASE COMPONENT"/>
    <property type="match status" value="1"/>
</dbReference>
<evidence type="ECO:0000313" key="8">
    <source>
        <dbReference type="Proteomes" id="UP001602119"/>
    </source>
</evidence>
<dbReference type="PANTHER" id="PTHR21266">
    <property type="entry name" value="IRON-SULFUR DOMAIN CONTAINING PROTEIN"/>
    <property type="match status" value="1"/>
</dbReference>
<dbReference type="Gene3D" id="2.102.10.10">
    <property type="entry name" value="Rieske [2Fe-2S] iron-sulphur domain"/>
    <property type="match status" value="1"/>
</dbReference>
<keyword evidence="1" id="KW-0001">2Fe-2S</keyword>
<keyword evidence="3" id="KW-0560">Oxidoreductase</keyword>
<dbReference type="InterPro" id="IPR050584">
    <property type="entry name" value="Cholesterol_7-desaturase"/>
</dbReference>
<evidence type="ECO:0000256" key="5">
    <source>
        <dbReference type="ARBA" id="ARBA00023014"/>
    </source>
</evidence>
<protein>
    <submittedName>
        <fullName evidence="7">Rieske 2Fe-2S domain-containing protein</fullName>
    </submittedName>
</protein>
<evidence type="ECO:0000256" key="3">
    <source>
        <dbReference type="ARBA" id="ARBA00023002"/>
    </source>
</evidence>
<evidence type="ECO:0000256" key="2">
    <source>
        <dbReference type="ARBA" id="ARBA00022723"/>
    </source>
</evidence>
<evidence type="ECO:0000256" key="4">
    <source>
        <dbReference type="ARBA" id="ARBA00023004"/>
    </source>
</evidence>
<keyword evidence="2" id="KW-0479">Metal-binding</keyword>
<dbReference type="InterPro" id="IPR044043">
    <property type="entry name" value="VanA_C_cat"/>
</dbReference>
<dbReference type="PROSITE" id="PS51296">
    <property type="entry name" value="RIESKE"/>
    <property type="match status" value="1"/>
</dbReference>
<organism evidence="7 8">
    <name type="scientific">Microtetraspora fusca</name>
    <dbReference type="NCBI Taxonomy" id="1997"/>
    <lineage>
        <taxon>Bacteria</taxon>
        <taxon>Bacillati</taxon>
        <taxon>Actinomycetota</taxon>
        <taxon>Actinomycetes</taxon>
        <taxon>Streptosporangiales</taxon>
        <taxon>Streptosporangiaceae</taxon>
        <taxon>Microtetraspora</taxon>
    </lineage>
</organism>
<dbReference type="EMBL" id="JBIAXI010000027">
    <property type="protein sequence ID" value="MFF4777991.1"/>
    <property type="molecule type" value="Genomic_DNA"/>
</dbReference>
<evidence type="ECO:0000259" key="6">
    <source>
        <dbReference type="PROSITE" id="PS51296"/>
    </source>
</evidence>
<accession>A0ABW6VF49</accession>
<keyword evidence="5" id="KW-0411">Iron-sulfur</keyword>
<evidence type="ECO:0000256" key="1">
    <source>
        <dbReference type="ARBA" id="ARBA00022714"/>
    </source>
</evidence>
<gene>
    <name evidence="7" type="ORF">ACFY05_34710</name>
</gene>
<dbReference type="Gene3D" id="3.90.380.10">
    <property type="entry name" value="Naphthalene 1,2-dioxygenase Alpha Subunit, Chain A, domain 1"/>
    <property type="match status" value="1"/>
</dbReference>
<dbReference type="Pfam" id="PF19112">
    <property type="entry name" value="VanA_C"/>
    <property type="match status" value="1"/>
</dbReference>
<dbReference type="InterPro" id="IPR017941">
    <property type="entry name" value="Rieske_2Fe-2S"/>
</dbReference>
<keyword evidence="8" id="KW-1185">Reference proteome</keyword>
<feature type="domain" description="Rieske" evidence="6">
    <location>
        <begin position="12"/>
        <end position="112"/>
    </location>
</feature>
<keyword evidence="4" id="KW-0408">Iron</keyword>
<name>A0ABW6VF49_MICFU</name>
<dbReference type="SUPFAM" id="SSF55961">
    <property type="entry name" value="Bet v1-like"/>
    <property type="match status" value="1"/>
</dbReference>
<reference evidence="7 8" key="1">
    <citation type="submission" date="2024-10" db="EMBL/GenBank/DDBJ databases">
        <title>The Natural Products Discovery Center: Release of the First 8490 Sequenced Strains for Exploring Actinobacteria Biosynthetic Diversity.</title>
        <authorList>
            <person name="Kalkreuter E."/>
            <person name="Kautsar S.A."/>
            <person name="Yang D."/>
            <person name="Bader C.D."/>
            <person name="Teijaro C.N."/>
            <person name="Fluegel L."/>
            <person name="Davis C.M."/>
            <person name="Simpson J.R."/>
            <person name="Lauterbach L."/>
            <person name="Steele A.D."/>
            <person name="Gui C."/>
            <person name="Meng S."/>
            <person name="Li G."/>
            <person name="Viehrig K."/>
            <person name="Ye F."/>
            <person name="Su P."/>
            <person name="Kiefer A.F."/>
            <person name="Nichols A."/>
            <person name="Cepeda A.J."/>
            <person name="Yan W."/>
            <person name="Fan B."/>
            <person name="Jiang Y."/>
            <person name="Adhikari A."/>
            <person name="Zheng C.-J."/>
            <person name="Schuster L."/>
            <person name="Cowan T.M."/>
            <person name="Smanski M.J."/>
            <person name="Chevrette M.G."/>
            <person name="De Carvalho L.P.S."/>
            <person name="Shen B."/>
        </authorList>
    </citation>
    <scope>NUCLEOTIDE SEQUENCE [LARGE SCALE GENOMIC DNA]</scope>
    <source>
        <strain evidence="7 8">NPDC001281</strain>
    </source>
</reference>
<comment type="caution">
    <text evidence="7">The sequence shown here is derived from an EMBL/GenBank/DDBJ whole genome shotgun (WGS) entry which is preliminary data.</text>
</comment>
<dbReference type="InterPro" id="IPR036922">
    <property type="entry name" value="Rieske_2Fe-2S_sf"/>
</dbReference>
<evidence type="ECO:0000313" key="7">
    <source>
        <dbReference type="EMBL" id="MFF4777991.1"/>
    </source>
</evidence>
<sequence length="342" mass="37960">MGSLTPLVKNGWYIGAWSDEIGCTLMQRWIVGRPVCFYRLQDGTVNAIEDRCPHRKYPLSLGRLDGDVIECNYHGYRIDGSGGCVGVAEQSDRPKASVHRFPLVERDGVVWIWPGDPELADPALLPDTSWLTDPGWTHVHGVVPLKARQLLLVENLLDLTHETFLHPSSIGNAAVAATPIDVTSEGDRVSFTRHMVGIEAPPFYEKSMGLTSPIDRWQDGDFYAPGVFQLNMRLAPTGTEEPEGFHMKVIYGMTPATETETHDFFALGRDYLIDDEKLSEFQLQQQLAVMKEDVDALEIQEVMVASEAPGARESSIRSDVAGLRGRRLLEKMAAREAAVAAR</sequence>
<proteinExistence type="predicted"/>
<dbReference type="RefSeq" id="WP_387346489.1">
    <property type="nucleotide sequence ID" value="NZ_JBIAXI010000027.1"/>
</dbReference>